<comment type="cofactor">
    <cofactor evidence="1">
        <name>heme b</name>
        <dbReference type="ChEBI" id="CHEBI:60344"/>
    </cofactor>
</comment>
<evidence type="ECO:0000256" key="4">
    <source>
        <dbReference type="ARBA" id="ARBA00022448"/>
    </source>
</evidence>
<evidence type="ECO:0000256" key="7">
    <source>
        <dbReference type="ARBA" id="ARBA00022723"/>
    </source>
</evidence>
<evidence type="ECO:0000256" key="1">
    <source>
        <dbReference type="ARBA" id="ARBA00001970"/>
    </source>
</evidence>
<evidence type="ECO:0000256" key="14">
    <source>
        <dbReference type="ARBA" id="ARBA00024180"/>
    </source>
</evidence>
<name>A0A1B9J0Z0_9TREE</name>
<evidence type="ECO:0000256" key="6">
    <source>
        <dbReference type="ARBA" id="ARBA00022617"/>
    </source>
</evidence>
<evidence type="ECO:0000256" key="10">
    <source>
        <dbReference type="ARBA" id="ARBA00023004"/>
    </source>
</evidence>
<keyword evidence="16" id="KW-0812">Transmembrane</keyword>
<reference evidence="18 19" key="1">
    <citation type="submission" date="2013-07" db="EMBL/GenBank/DDBJ databases">
        <title>The Genome Sequence of Kwoniella mangroviensis CBS10435.</title>
        <authorList>
            <consortium name="The Broad Institute Genome Sequencing Platform"/>
            <person name="Cuomo C."/>
            <person name="Litvintseva A."/>
            <person name="Chen Y."/>
            <person name="Heitman J."/>
            <person name="Sun S."/>
            <person name="Springer D."/>
            <person name="Dromer F."/>
            <person name="Young S.K."/>
            <person name="Zeng Q."/>
            <person name="Gargeya S."/>
            <person name="Fitzgerald M."/>
            <person name="Abouelleil A."/>
            <person name="Alvarado L."/>
            <person name="Berlin A.M."/>
            <person name="Chapman S.B."/>
            <person name="Dewar J."/>
            <person name="Goldberg J."/>
            <person name="Griggs A."/>
            <person name="Gujja S."/>
            <person name="Hansen M."/>
            <person name="Howarth C."/>
            <person name="Imamovic A."/>
            <person name="Larimer J."/>
            <person name="McCowan C."/>
            <person name="Murphy C."/>
            <person name="Pearson M."/>
            <person name="Priest M."/>
            <person name="Roberts A."/>
            <person name="Saif S."/>
            <person name="Shea T."/>
            <person name="Sykes S."/>
            <person name="Wortman J."/>
            <person name="Nusbaum C."/>
            <person name="Birren B."/>
        </authorList>
    </citation>
    <scope>NUCLEOTIDE SEQUENCE [LARGE SCALE GENOMIC DNA]</scope>
    <source>
        <strain evidence="18 19">CBS 10435</strain>
    </source>
</reference>
<dbReference type="EMBL" id="KI669459">
    <property type="protein sequence ID" value="OCF61451.1"/>
    <property type="molecule type" value="Genomic_DNA"/>
</dbReference>
<comment type="subcellular location">
    <subcellularLocation>
        <location evidence="15">Cytoplasm</location>
    </subcellularLocation>
    <subcellularLocation>
        <location evidence="2 15">Endoplasmic reticulum membrane</location>
        <topology evidence="2 15">Peripheral membrane protein</topology>
    </subcellularLocation>
    <subcellularLocation>
        <location evidence="15">Microsome membrane</location>
        <topology evidence="15">Peripheral membrane protein</topology>
    </subcellularLocation>
</comment>
<evidence type="ECO:0000256" key="9">
    <source>
        <dbReference type="ARBA" id="ARBA00022848"/>
    </source>
</evidence>
<evidence type="ECO:0000259" key="17">
    <source>
        <dbReference type="PROSITE" id="PS50191"/>
    </source>
</evidence>
<dbReference type="SUPFAM" id="SSF46938">
    <property type="entry name" value="CRAL/TRIO N-terminal domain"/>
    <property type="match status" value="1"/>
</dbReference>
<dbReference type="CDD" id="cd00170">
    <property type="entry name" value="SEC14"/>
    <property type="match status" value="1"/>
</dbReference>
<comment type="function">
    <text evidence="14">Non-classical phosphatidylinositol (PtdIns) transfer protein (PITP), which exhibits PtdIns-binding/transfer activity in the absence of detectable PtdCho-binding/transfer activity. Regulates PtdIns(4,5)P2 homeostasis at the plasma membrane. Heme-binding protein that may play a role in organic oxidant-induced stress responses.</text>
</comment>
<keyword evidence="9 15" id="KW-0492">Microsome</keyword>
<keyword evidence="7" id="KW-0479">Metal-binding</keyword>
<keyword evidence="6" id="KW-0349">Heme</keyword>
<dbReference type="OrthoDB" id="75724at2759"/>
<evidence type="ECO:0000256" key="13">
    <source>
        <dbReference type="ARBA" id="ARBA00024146"/>
    </source>
</evidence>
<keyword evidence="8 15" id="KW-0256">Endoplasmic reticulum</keyword>
<dbReference type="PANTHER" id="PTHR47669:SF1">
    <property type="entry name" value="PHOSPHATIDYLINOSITOL TRANSFER PROTEIN SFH5"/>
    <property type="match status" value="1"/>
</dbReference>
<dbReference type="PANTHER" id="PTHR47669">
    <property type="entry name" value="PHOSPHATIDYLINOSITOL TRANSFER PROTEIN SFH5"/>
    <property type="match status" value="1"/>
</dbReference>
<evidence type="ECO:0000256" key="15">
    <source>
        <dbReference type="RuleBase" id="RU367059"/>
    </source>
</evidence>
<gene>
    <name evidence="18" type="ORF">L486_01099</name>
</gene>
<dbReference type="InterPro" id="IPR036865">
    <property type="entry name" value="CRAL-TRIO_dom_sf"/>
</dbReference>
<organism evidence="18 19">
    <name type="scientific">Kwoniella mangroviensis CBS 10435</name>
    <dbReference type="NCBI Taxonomy" id="1331196"/>
    <lineage>
        <taxon>Eukaryota</taxon>
        <taxon>Fungi</taxon>
        <taxon>Dikarya</taxon>
        <taxon>Basidiomycota</taxon>
        <taxon>Agaricomycotina</taxon>
        <taxon>Tremellomycetes</taxon>
        <taxon>Tremellales</taxon>
        <taxon>Cryptococcaceae</taxon>
        <taxon>Kwoniella</taxon>
    </lineage>
</organism>
<protein>
    <recommendedName>
        <fullName evidence="15">Phosphatidylinositol transfer protein SFH5</fullName>
        <shortName evidence="15">PITP SFH5</shortName>
    </recommendedName>
</protein>
<dbReference type="InterPro" id="IPR042938">
    <property type="entry name" value="Sfh5"/>
</dbReference>
<sequence>MSSSPQPTTTWPDLPSAHPLLQFHSRLPKVIEESGHPHIWGVTLTTSTPPAFSTLLILQKYLRSVSNDVDKAAENLTKTLKWRKEFGLDQEDNTIEEFGPDFEGLGYVTKLGKNDGKEDIVTWNVYGAVKDLKKPFGDLQRFLRWRIGLMERAISHLHLSTTTRSIPDYGKGDDPHRIDQIHLYGGVSFLRMDPLVKAASKATIEIMQAHYPELLLRKFFVQVPLIMSWMFTAISLFVSAETAKKFQVISYKENLAKELGNAEGIPKDLGGNGPDLATLEKRLESDKA</sequence>
<dbReference type="GO" id="GO:0005886">
    <property type="term" value="C:plasma membrane"/>
    <property type="evidence" value="ECO:0007669"/>
    <property type="project" value="TreeGrafter"/>
</dbReference>
<evidence type="ECO:0000313" key="18">
    <source>
        <dbReference type="EMBL" id="OCF61451.1"/>
    </source>
</evidence>
<dbReference type="AlphaFoldDB" id="A0A1B9J0Z0"/>
<keyword evidence="19" id="KW-1185">Reference proteome</keyword>
<evidence type="ECO:0000256" key="16">
    <source>
        <dbReference type="SAM" id="Phobius"/>
    </source>
</evidence>
<keyword evidence="4 15" id="KW-0813">Transport</keyword>
<accession>A0A1B9J0Z0</accession>
<keyword evidence="10" id="KW-0408">Iron</keyword>
<dbReference type="GO" id="GO:0005789">
    <property type="term" value="C:endoplasmic reticulum membrane"/>
    <property type="evidence" value="ECO:0007669"/>
    <property type="project" value="UniProtKB-SubCell"/>
</dbReference>
<dbReference type="InterPro" id="IPR036273">
    <property type="entry name" value="CRAL/TRIO_N_dom_sf"/>
</dbReference>
<dbReference type="STRING" id="1331196.A0A1B9J0Z0"/>
<dbReference type="SMART" id="SM00516">
    <property type="entry name" value="SEC14"/>
    <property type="match status" value="1"/>
</dbReference>
<keyword evidence="12 15" id="KW-0472">Membrane</keyword>
<evidence type="ECO:0000256" key="12">
    <source>
        <dbReference type="ARBA" id="ARBA00023136"/>
    </source>
</evidence>
<dbReference type="GO" id="GO:0046872">
    <property type="term" value="F:metal ion binding"/>
    <property type="evidence" value="ECO:0007669"/>
    <property type="project" value="UniProtKB-KW"/>
</dbReference>
<evidence type="ECO:0000256" key="11">
    <source>
        <dbReference type="ARBA" id="ARBA00023055"/>
    </source>
</evidence>
<reference evidence="19" key="2">
    <citation type="submission" date="2013-12" db="EMBL/GenBank/DDBJ databases">
        <title>Evolution of pathogenesis and genome organization in the Tremellales.</title>
        <authorList>
            <person name="Cuomo C."/>
            <person name="Litvintseva A."/>
            <person name="Heitman J."/>
            <person name="Chen Y."/>
            <person name="Sun S."/>
            <person name="Springer D."/>
            <person name="Dromer F."/>
            <person name="Young S."/>
            <person name="Zeng Q."/>
            <person name="Chapman S."/>
            <person name="Gujja S."/>
            <person name="Saif S."/>
            <person name="Birren B."/>
        </authorList>
    </citation>
    <scope>NUCLEOTIDE SEQUENCE [LARGE SCALE GENOMIC DNA]</scope>
    <source>
        <strain evidence="19">CBS 10435</strain>
    </source>
</reference>
<keyword evidence="5 15" id="KW-0963">Cytoplasm</keyword>
<feature type="transmembrane region" description="Helical" evidence="16">
    <location>
        <begin position="219"/>
        <end position="238"/>
    </location>
</feature>
<evidence type="ECO:0000256" key="2">
    <source>
        <dbReference type="ARBA" id="ARBA00004406"/>
    </source>
</evidence>
<keyword evidence="11 15" id="KW-0445">Lipid transport</keyword>
<dbReference type="Gene3D" id="3.40.525.10">
    <property type="entry name" value="CRAL-TRIO lipid binding domain"/>
    <property type="match status" value="1"/>
</dbReference>
<evidence type="ECO:0000256" key="5">
    <source>
        <dbReference type="ARBA" id="ARBA00022490"/>
    </source>
</evidence>
<feature type="domain" description="CRAL-TRIO" evidence="17">
    <location>
        <begin position="91"/>
        <end position="277"/>
    </location>
</feature>
<dbReference type="GO" id="GO:0043001">
    <property type="term" value="P:Golgi to plasma membrane protein transport"/>
    <property type="evidence" value="ECO:0007669"/>
    <property type="project" value="TreeGrafter"/>
</dbReference>
<dbReference type="GO" id="GO:0008526">
    <property type="term" value="F:phosphatidylinositol transfer activity"/>
    <property type="evidence" value="ECO:0007669"/>
    <property type="project" value="UniProtKB-UniRule"/>
</dbReference>
<dbReference type="GO" id="GO:0032541">
    <property type="term" value="C:cortical endoplasmic reticulum"/>
    <property type="evidence" value="ECO:0007669"/>
    <property type="project" value="TreeGrafter"/>
</dbReference>
<comment type="similarity">
    <text evidence="3 15">Belongs to the SFH5 family.</text>
</comment>
<evidence type="ECO:0000256" key="3">
    <source>
        <dbReference type="ARBA" id="ARBA00006667"/>
    </source>
</evidence>
<dbReference type="GO" id="GO:0017157">
    <property type="term" value="P:regulation of exocytosis"/>
    <property type="evidence" value="ECO:0007669"/>
    <property type="project" value="TreeGrafter"/>
</dbReference>
<dbReference type="Proteomes" id="UP000092583">
    <property type="component" value="Unassembled WGS sequence"/>
</dbReference>
<comment type="catalytic activity">
    <reaction evidence="13">
        <text>a 1,2-diacyl-sn-glycero-3-phospho-(1D-myo-inositol)(in) = a 1,2-diacyl-sn-glycero-3-phospho-(1D-myo-inositol)(out)</text>
        <dbReference type="Rhea" id="RHEA:38691"/>
        <dbReference type="ChEBI" id="CHEBI:57880"/>
    </reaction>
    <physiologicalReaction direction="left-to-right" evidence="13">
        <dbReference type="Rhea" id="RHEA:38692"/>
    </physiologicalReaction>
</comment>
<evidence type="ECO:0000313" key="19">
    <source>
        <dbReference type="Proteomes" id="UP000092583"/>
    </source>
</evidence>
<dbReference type="SUPFAM" id="SSF52087">
    <property type="entry name" value="CRAL/TRIO domain"/>
    <property type="match status" value="1"/>
</dbReference>
<dbReference type="GO" id="GO:0005829">
    <property type="term" value="C:cytosol"/>
    <property type="evidence" value="ECO:0007669"/>
    <property type="project" value="TreeGrafter"/>
</dbReference>
<proteinExistence type="inferred from homology"/>
<keyword evidence="16" id="KW-1133">Transmembrane helix</keyword>
<evidence type="ECO:0000256" key="8">
    <source>
        <dbReference type="ARBA" id="ARBA00022824"/>
    </source>
</evidence>
<dbReference type="InterPro" id="IPR001251">
    <property type="entry name" value="CRAL-TRIO_dom"/>
</dbReference>
<dbReference type="PROSITE" id="PS50191">
    <property type="entry name" value="CRAL_TRIO"/>
    <property type="match status" value="1"/>
</dbReference>
<dbReference type="Pfam" id="PF00650">
    <property type="entry name" value="CRAL_TRIO"/>
    <property type="match status" value="1"/>
</dbReference>